<keyword evidence="1" id="KW-1133">Transmembrane helix</keyword>
<gene>
    <name evidence="2" type="ORF">A3A79_04405</name>
</gene>
<dbReference type="STRING" id="1798392.A3A79_04405"/>
<sequence length="81" mass="9113">MKTRLFHYFVLAVILLGGIFMFFSSQGNTGIQLIVGTITAISYILWGIIHHALERELHPKIVIEYILIGGIAIVLIWSMLS</sequence>
<protein>
    <submittedName>
        <fullName evidence="2">Uncharacterized protein</fullName>
    </submittedName>
</protein>
<feature type="transmembrane region" description="Helical" evidence="1">
    <location>
        <begin position="29"/>
        <end position="49"/>
    </location>
</feature>
<dbReference type="EMBL" id="MFJV01000001">
    <property type="protein sequence ID" value="OGG24398.1"/>
    <property type="molecule type" value="Genomic_DNA"/>
</dbReference>
<organism evidence="2 3">
    <name type="scientific">Candidatus Gottesmanbacteria bacterium RIFCSPLOWO2_01_FULL_43_11b</name>
    <dbReference type="NCBI Taxonomy" id="1798392"/>
    <lineage>
        <taxon>Bacteria</taxon>
        <taxon>Candidatus Gottesmaniibacteriota</taxon>
    </lineage>
</organism>
<evidence type="ECO:0000256" key="1">
    <source>
        <dbReference type="SAM" id="Phobius"/>
    </source>
</evidence>
<keyword evidence="1" id="KW-0472">Membrane</keyword>
<keyword evidence="1" id="KW-0812">Transmembrane</keyword>
<comment type="caution">
    <text evidence="2">The sequence shown here is derived from an EMBL/GenBank/DDBJ whole genome shotgun (WGS) entry which is preliminary data.</text>
</comment>
<proteinExistence type="predicted"/>
<dbReference type="Proteomes" id="UP000178759">
    <property type="component" value="Unassembled WGS sequence"/>
</dbReference>
<evidence type="ECO:0000313" key="2">
    <source>
        <dbReference type="EMBL" id="OGG24398.1"/>
    </source>
</evidence>
<dbReference type="AlphaFoldDB" id="A0A1F6AI36"/>
<feature type="transmembrane region" description="Helical" evidence="1">
    <location>
        <begin position="61"/>
        <end position="80"/>
    </location>
</feature>
<name>A0A1F6AI36_9BACT</name>
<reference evidence="2 3" key="1">
    <citation type="journal article" date="2016" name="Nat. Commun.">
        <title>Thousands of microbial genomes shed light on interconnected biogeochemical processes in an aquifer system.</title>
        <authorList>
            <person name="Anantharaman K."/>
            <person name="Brown C.T."/>
            <person name="Hug L.A."/>
            <person name="Sharon I."/>
            <person name="Castelle C.J."/>
            <person name="Probst A.J."/>
            <person name="Thomas B.C."/>
            <person name="Singh A."/>
            <person name="Wilkins M.J."/>
            <person name="Karaoz U."/>
            <person name="Brodie E.L."/>
            <person name="Williams K.H."/>
            <person name="Hubbard S.S."/>
            <person name="Banfield J.F."/>
        </authorList>
    </citation>
    <scope>NUCLEOTIDE SEQUENCE [LARGE SCALE GENOMIC DNA]</scope>
</reference>
<evidence type="ECO:0000313" key="3">
    <source>
        <dbReference type="Proteomes" id="UP000178759"/>
    </source>
</evidence>
<feature type="transmembrane region" description="Helical" evidence="1">
    <location>
        <begin position="5"/>
        <end position="23"/>
    </location>
</feature>
<accession>A0A1F6AI36</accession>